<dbReference type="SUPFAM" id="SSF55190">
    <property type="entry name" value="Arginyl-tRNA synthetase (ArgRS), N-terminal 'additional' domain"/>
    <property type="match status" value="1"/>
</dbReference>
<proteinExistence type="predicted"/>
<keyword evidence="9" id="KW-1185">Reference proteome</keyword>
<gene>
    <name evidence="8" type="ORF">JCM21714_1552</name>
</gene>
<dbReference type="InterPro" id="IPR014729">
    <property type="entry name" value="Rossmann-like_a/b/a_fold"/>
</dbReference>
<protein>
    <submittedName>
        <fullName evidence="8">Arginyl-tRNA synthetase</fullName>
    </submittedName>
</protein>
<dbReference type="Proteomes" id="UP000019102">
    <property type="component" value="Unassembled WGS sequence"/>
</dbReference>
<dbReference type="InterPro" id="IPR005148">
    <property type="entry name" value="Arg-tRNA-synth_N"/>
</dbReference>
<sequence>MNVMQQMQENLKAEIRQAVLAANVASESEILAVVLEQPKDKAHGDYATNIAMQLAKVAKKAPRQIAEDIVAHIDQSKGSIKSVDIAGPGFINFFIDNQYLTKLIPTILEQQENYGSSDTGKGEKVQVEFVSANPPTGDLHLGHARGASVGGYIV</sequence>
<evidence type="ECO:0000256" key="2">
    <source>
        <dbReference type="ARBA" id="ARBA00022598"/>
    </source>
</evidence>
<keyword evidence="2" id="KW-0436">Ligase</keyword>
<dbReference type="GO" id="GO:0005737">
    <property type="term" value="C:cytoplasm"/>
    <property type="evidence" value="ECO:0007669"/>
    <property type="project" value="InterPro"/>
</dbReference>
<keyword evidence="5" id="KW-0648">Protein biosynthesis</keyword>
<dbReference type="Gene3D" id="3.40.50.620">
    <property type="entry name" value="HUPs"/>
    <property type="match status" value="1"/>
</dbReference>
<feature type="domain" description="Arginyl tRNA synthetase N-terminal" evidence="7">
    <location>
        <begin position="5"/>
        <end position="95"/>
    </location>
</feature>
<dbReference type="Pfam" id="PF03485">
    <property type="entry name" value="Arg_tRNA_synt_N"/>
    <property type="match status" value="1"/>
</dbReference>
<evidence type="ECO:0000256" key="3">
    <source>
        <dbReference type="ARBA" id="ARBA00022741"/>
    </source>
</evidence>
<dbReference type="GO" id="GO:0005524">
    <property type="term" value="F:ATP binding"/>
    <property type="evidence" value="ECO:0007669"/>
    <property type="project" value="UniProtKB-KW"/>
</dbReference>
<dbReference type="eggNOG" id="COG0018">
    <property type="taxonomic scope" value="Bacteria"/>
</dbReference>
<evidence type="ECO:0000256" key="4">
    <source>
        <dbReference type="ARBA" id="ARBA00022840"/>
    </source>
</evidence>
<dbReference type="InterPro" id="IPR036695">
    <property type="entry name" value="Arg-tRNA-synth_N_sf"/>
</dbReference>
<dbReference type="FunFam" id="3.30.1360.70:FF:000003">
    <property type="entry name" value="Arginine--tRNA ligase"/>
    <property type="match status" value="1"/>
</dbReference>
<dbReference type="STRING" id="1298598.JCM21714_1552"/>
<accession>W4VGM3</accession>
<name>W4VGM3_9BACI</name>
<dbReference type="Gene3D" id="3.30.1360.70">
    <property type="entry name" value="Arginyl tRNA synthetase N-terminal domain"/>
    <property type="match status" value="1"/>
</dbReference>
<dbReference type="PANTHER" id="PTHR11956:SF5">
    <property type="entry name" value="ARGININE--TRNA LIGASE, CYTOPLASMIC"/>
    <property type="match status" value="1"/>
</dbReference>
<keyword evidence="3" id="KW-0547">Nucleotide-binding</keyword>
<organism evidence="8 9">
    <name type="scientific">Gracilibacillus boraciitolerans JCM 21714</name>
    <dbReference type="NCBI Taxonomy" id="1298598"/>
    <lineage>
        <taxon>Bacteria</taxon>
        <taxon>Bacillati</taxon>
        <taxon>Bacillota</taxon>
        <taxon>Bacilli</taxon>
        <taxon>Bacillales</taxon>
        <taxon>Bacillaceae</taxon>
        <taxon>Gracilibacillus</taxon>
    </lineage>
</organism>
<evidence type="ECO:0000256" key="5">
    <source>
        <dbReference type="ARBA" id="ARBA00022917"/>
    </source>
</evidence>
<dbReference type="InterPro" id="IPR001412">
    <property type="entry name" value="aa-tRNA-synth_I_CS"/>
</dbReference>
<evidence type="ECO:0000313" key="8">
    <source>
        <dbReference type="EMBL" id="GAE92545.1"/>
    </source>
</evidence>
<dbReference type="SUPFAM" id="SSF52374">
    <property type="entry name" value="Nucleotidylyl transferase"/>
    <property type="match status" value="1"/>
</dbReference>
<evidence type="ECO:0000256" key="6">
    <source>
        <dbReference type="ARBA" id="ARBA00023146"/>
    </source>
</evidence>
<keyword evidence="6 8" id="KW-0030">Aminoacyl-tRNA synthetase</keyword>
<dbReference type="EMBL" id="BAVS01000005">
    <property type="protein sequence ID" value="GAE92545.1"/>
    <property type="molecule type" value="Genomic_DNA"/>
</dbReference>
<evidence type="ECO:0000259" key="7">
    <source>
        <dbReference type="SMART" id="SM01016"/>
    </source>
</evidence>
<reference evidence="8 9" key="1">
    <citation type="journal article" date="2014" name="Genome Announc.">
        <title>Draft Genome Sequence of the Boron-Tolerant and Moderately Halotolerant Bacterium Gracilibacillus boraciitolerans JCM 21714T.</title>
        <authorList>
            <person name="Ahmed I."/>
            <person name="Oshima K."/>
            <person name="Suda W."/>
            <person name="Kitamura K."/>
            <person name="Iida T."/>
            <person name="Ohmori Y."/>
            <person name="Fujiwara T."/>
            <person name="Hattori M."/>
            <person name="Ohkuma M."/>
        </authorList>
    </citation>
    <scope>NUCLEOTIDE SEQUENCE [LARGE SCALE GENOMIC DNA]</scope>
    <source>
        <strain evidence="8 9">JCM 21714</strain>
    </source>
</reference>
<keyword evidence="4" id="KW-0067">ATP-binding</keyword>
<evidence type="ECO:0000256" key="1">
    <source>
        <dbReference type="ARBA" id="ARBA00022490"/>
    </source>
</evidence>
<keyword evidence="1" id="KW-0963">Cytoplasm</keyword>
<dbReference type="PROSITE" id="PS00178">
    <property type="entry name" value="AA_TRNA_LIGASE_I"/>
    <property type="match status" value="1"/>
</dbReference>
<dbReference type="GO" id="GO:0004814">
    <property type="term" value="F:arginine-tRNA ligase activity"/>
    <property type="evidence" value="ECO:0007669"/>
    <property type="project" value="InterPro"/>
</dbReference>
<dbReference type="GO" id="GO:0006420">
    <property type="term" value="P:arginyl-tRNA aminoacylation"/>
    <property type="evidence" value="ECO:0007669"/>
    <property type="project" value="InterPro"/>
</dbReference>
<dbReference type="PANTHER" id="PTHR11956">
    <property type="entry name" value="ARGINYL-TRNA SYNTHETASE"/>
    <property type="match status" value="1"/>
</dbReference>
<dbReference type="AlphaFoldDB" id="W4VGM3"/>
<evidence type="ECO:0000313" key="9">
    <source>
        <dbReference type="Proteomes" id="UP000019102"/>
    </source>
</evidence>
<dbReference type="InterPro" id="IPR001278">
    <property type="entry name" value="Arg-tRNA-ligase"/>
</dbReference>
<dbReference type="SMART" id="SM01016">
    <property type="entry name" value="Arg_tRNA_synt_N"/>
    <property type="match status" value="1"/>
</dbReference>
<comment type="caution">
    <text evidence="8">The sequence shown here is derived from an EMBL/GenBank/DDBJ whole genome shotgun (WGS) entry which is preliminary data.</text>
</comment>